<proteinExistence type="predicted"/>
<keyword evidence="5" id="KW-0175">Coiled coil</keyword>
<dbReference type="PROSITE" id="PS00397">
    <property type="entry name" value="RECOMBINASES_1"/>
    <property type="match status" value="1"/>
</dbReference>
<sequence>MRVAIYIRVSTKMQEDKYSLKAQTYELTKYAESMGWEIVDTFKDVDSGTKLKKDGLEAMLDLVEEGLVDVVLCIEQDRLSRLDTVKWEYLKGILRDNNVKIAEPGNIVDLSNIDDEFISDIKNLVAQRSRRDMLRKMGRGLRQRTREGKVWGPQPAEYNYDRTTGIITINQERAWVIPFIDDLYLNKKFGPSAIANELNKRCKTVNGVDWADSQVVEKLKHKSYHGIFEIAFKNETISVPNVYPLLRSEETYNRIQAEIERRYNWKPASPHFLRGIDMKCASCGKALIIHKNTVYGRKDNQEYPIETILHSHPINEKCKTKPHINVKRVQNQLRNAVKDILTDPTKAKQYIDSGFDENEILKVSEDIKQLEKQKQNLQEKIDRLLDLYLEGTWPKEKLDGNRKRFDQQLITTNELLSERKRKLMLIQNKQINYDTVLEFLTVAERFDVMLDESEQQELIGSLFPTATLDSKKNKLILHAYLPQEVTVDIKIEIESINEVKKRETLERAKERYERAQRYLDRNKGITLKALGEAIGCQPYTLRVDEERFGPFKHLAPHWSCPELRKERIKIIRKELLKDPNISLRQLAEKTGIYRKLLRELIKEEGLRR</sequence>
<dbReference type="SMART" id="SM00857">
    <property type="entry name" value="Resolvase"/>
    <property type="match status" value="1"/>
</dbReference>
<dbReference type="PROSITE" id="PS51736">
    <property type="entry name" value="RECOMBINASES_3"/>
    <property type="match status" value="1"/>
</dbReference>
<evidence type="ECO:0000313" key="9">
    <source>
        <dbReference type="Proteomes" id="UP001282284"/>
    </source>
</evidence>
<dbReference type="PANTHER" id="PTHR30461">
    <property type="entry name" value="DNA-INVERTASE FROM LAMBDOID PROPHAGE"/>
    <property type="match status" value="1"/>
</dbReference>
<evidence type="ECO:0000313" key="8">
    <source>
        <dbReference type="EMBL" id="MDW0112248.1"/>
    </source>
</evidence>
<evidence type="ECO:0000256" key="3">
    <source>
        <dbReference type="ARBA" id="ARBA00023172"/>
    </source>
</evidence>
<dbReference type="Gene3D" id="3.90.1750.20">
    <property type="entry name" value="Putative Large Serine Recombinase, Chain B, Domain 2"/>
    <property type="match status" value="1"/>
</dbReference>
<comment type="caution">
    <text evidence="8">The sequence shown here is derived from an EMBL/GenBank/DDBJ whole genome shotgun (WGS) entry which is preliminary data.</text>
</comment>
<evidence type="ECO:0000256" key="5">
    <source>
        <dbReference type="SAM" id="Coils"/>
    </source>
</evidence>
<dbReference type="RefSeq" id="WP_317942141.1">
    <property type="nucleotide sequence ID" value="NZ_JAUBDI010000002.1"/>
</dbReference>
<name>A0ABU4G5K7_9BACL</name>
<protein>
    <submittedName>
        <fullName evidence="8">Recombinase family protein</fullName>
    </submittedName>
</protein>
<dbReference type="CDD" id="cd00338">
    <property type="entry name" value="Ser_Recombinase"/>
    <property type="match status" value="1"/>
</dbReference>
<feature type="active site" description="O-(5'-phospho-DNA)-serine intermediate" evidence="4">
    <location>
        <position position="10"/>
    </location>
</feature>
<gene>
    <name evidence="8" type="ORF">QT711_03560</name>
</gene>
<dbReference type="Gene3D" id="3.40.50.1390">
    <property type="entry name" value="Resolvase, N-terminal catalytic domain"/>
    <property type="match status" value="1"/>
</dbReference>
<keyword evidence="2" id="KW-0238">DNA-binding</keyword>
<reference evidence="8 9" key="1">
    <citation type="submission" date="2023-06" db="EMBL/GenBank/DDBJ databases">
        <title>Sporosarcina sp. nov., isolated from Korean traditional fermented seafood 'Jeotgal'.</title>
        <authorList>
            <person name="Yang A.I."/>
            <person name="Shin N.-R."/>
        </authorList>
    </citation>
    <scope>NUCLEOTIDE SEQUENCE [LARGE SCALE GENOMIC DNA]</scope>
    <source>
        <strain evidence="8 9">KCTC13119</strain>
    </source>
</reference>
<evidence type="ECO:0000256" key="4">
    <source>
        <dbReference type="PROSITE-ProRule" id="PRU10137"/>
    </source>
</evidence>
<dbReference type="PROSITE" id="PS51737">
    <property type="entry name" value="RECOMBINASE_DNA_BIND"/>
    <property type="match status" value="1"/>
</dbReference>
<dbReference type="InterPro" id="IPR050639">
    <property type="entry name" value="SSR_resolvase"/>
</dbReference>
<keyword evidence="9" id="KW-1185">Reference proteome</keyword>
<keyword evidence="1" id="KW-0229">DNA integration</keyword>
<accession>A0ABU4G5K7</accession>
<dbReference type="Pfam" id="PF00239">
    <property type="entry name" value="Resolvase"/>
    <property type="match status" value="1"/>
</dbReference>
<evidence type="ECO:0000256" key="1">
    <source>
        <dbReference type="ARBA" id="ARBA00022908"/>
    </source>
</evidence>
<dbReference type="InterPro" id="IPR038109">
    <property type="entry name" value="DNA_bind_recomb_sf"/>
</dbReference>
<dbReference type="InterPro" id="IPR036162">
    <property type="entry name" value="Resolvase-like_N_sf"/>
</dbReference>
<feature type="domain" description="Resolvase/invertase-type recombinase catalytic" evidence="6">
    <location>
        <begin position="2"/>
        <end position="148"/>
    </location>
</feature>
<dbReference type="Proteomes" id="UP001282284">
    <property type="component" value="Unassembled WGS sequence"/>
</dbReference>
<dbReference type="InterPro" id="IPR006118">
    <property type="entry name" value="Recombinase_CS"/>
</dbReference>
<feature type="coiled-coil region" evidence="5">
    <location>
        <begin position="360"/>
        <end position="390"/>
    </location>
</feature>
<dbReference type="InterPro" id="IPR011109">
    <property type="entry name" value="DNA_bind_recombinase_dom"/>
</dbReference>
<dbReference type="Pfam" id="PF07508">
    <property type="entry name" value="Recombinase"/>
    <property type="match status" value="1"/>
</dbReference>
<dbReference type="PANTHER" id="PTHR30461:SF23">
    <property type="entry name" value="DNA RECOMBINASE-RELATED"/>
    <property type="match status" value="1"/>
</dbReference>
<dbReference type="EMBL" id="JAUBDI010000002">
    <property type="protein sequence ID" value="MDW0112248.1"/>
    <property type="molecule type" value="Genomic_DNA"/>
</dbReference>
<evidence type="ECO:0000256" key="2">
    <source>
        <dbReference type="ARBA" id="ARBA00023125"/>
    </source>
</evidence>
<evidence type="ECO:0000259" key="7">
    <source>
        <dbReference type="PROSITE" id="PS51737"/>
    </source>
</evidence>
<evidence type="ECO:0000259" key="6">
    <source>
        <dbReference type="PROSITE" id="PS51736"/>
    </source>
</evidence>
<dbReference type="InterPro" id="IPR006119">
    <property type="entry name" value="Resolv_N"/>
</dbReference>
<organism evidence="8 9">
    <name type="scientific">Sporosarcina saromensis</name>
    <dbReference type="NCBI Taxonomy" id="359365"/>
    <lineage>
        <taxon>Bacteria</taxon>
        <taxon>Bacillati</taxon>
        <taxon>Bacillota</taxon>
        <taxon>Bacilli</taxon>
        <taxon>Bacillales</taxon>
        <taxon>Caryophanaceae</taxon>
        <taxon>Sporosarcina</taxon>
    </lineage>
</organism>
<keyword evidence="3" id="KW-0233">DNA recombination</keyword>
<dbReference type="SUPFAM" id="SSF53041">
    <property type="entry name" value="Resolvase-like"/>
    <property type="match status" value="1"/>
</dbReference>
<feature type="domain" description="Recombinase" evidence="7">
    <location>
        <begin position="157"/>
        <end position="265"/>
    </location>
</feature>